<comment type="caution">
    <text evidence="11">The sequence shown here is derived from an EMBL/GenBank/DDBJ whole genome shotgun (WGS) entry which is preliminary data.</text>
</comment>
<dbReference type="PRINTS" id="PR00463">
    <property type="entry name" value="EP450I"/>
</dbReference>
<evidence type="ECO:0008006" key="13">
    <source>
        <dbReference type="Google" id="ProtNLM"/>
    </source>
</evidence>
<dbReference type="InterPro" id="IPR001128">
    <property type="entry name" value="Cyt_P450"/>
</dbReference>
<evidence type="ECO:0000256" key="10">
    <source>
        <dbReference type="SAM" id="Phobius"/>
    </source>
</evidence>
<comment type="similarity">
    <text evidence="2 9">Belongs to the cytochrome P450 family.</text>
</comment>
<dbReference type="OrthoDB" id="2789670at2759"/>
<sequence length="522" mass="57505">MENMGAVLRPPLEYGGSAVQVVAAALVILTIMLYCMASQTVLKRSKVAKLPPGPWGFPLIGNLLELLGGDLPHIAMARLSRKFGPIVFLKLGKAPTVLVSDSTLARACLTSATDKIFASRPPMEATRRLQFGNCAGIIMTPYSDEWRQARKLCSLQLFTARRVSEFEPIRRDEIVVMMGKIKQQAGEIVNLTEALSSLTEGMTCKMLLGKPLEEINAVDEGGVSINMKMLVQRGTQLFQIPIIGDFIPALGFLDRSNKVALDEVHNGFDIIFSKLIQERQQSAAMPLKAGSPQVILDVLLHNVDIDRVKNIMMDLITASIDTSATVLDWAMAELLGCPQAMARLQAELDEVAKGEDRLIEEAELGDLVYLKAVVKETMRLHAPVPLLIPHLSTEECIVGGYRVPKGTRLLINAWAIGRDARSWPEEPDRFKPERFLSGQGATIDFCGQHFELLPFGSGRRICPGMSLAIPLVESALANLVYNFSWHLPLGHSLDLSERFAVVVCRAHPLLAIPHLRHKMIKV</sequence>
<protein>
    <recommendedName>
        <fullName evidence="13">Cytochrome P450</fullName>
    </recommendedName>
</protein>
<evidence type="ECO:0000313" key="12">
    <source>
        <dbReference type="Proteomes" id="UP000886520"/>
    </source>
</evidence>
<dbReference type="InterPro" id="IPR002401">
    <property type="entry name" value="Cyt_P450_E_grp-I"/>
</dbReference>
<dbReference type="PROSITE" id="PS00086">
    <property type="entry name" value="CYTOCHROME_P450"/>
    <property type="match status" value="1"/>
</dbReference>
<comment type="cofactor">
    <cofactor evidence="1 8">
        <name>heme</name>
        <dbReference type="ChEBI" id="CHEBI:30413"/>
    </cofactor>
</comment>
<proteinExistence type="inferred from homology"/>
<accession>A0A9D4ZHE7</accession>
<evidence type="ECO:0000256" key="5">
    <source>
        <dbReference type="ARBA" id="ARBA00023002"/>
    </source>
</evidence>
<feature type="transmembrane region" description="Helical" evidence="10">
    <location>
        <begin position="18"/>
        <end position="37"/>
    </location>
</feature>
<dbReference type="PANTHER" id="PTHR24281">
    <property type="entry name" value="STEROID 21-HYDROXYLASE-RELATED"/>
    <property type="match status" value="1"/>
</dbReference>
<dbReference type="GO" id="GO:0004497">
    <property type="term" value="F:monooxygenase activity"/>
    <property type="evidence" value="ECO:0007669"/>
    <property type="project" value="UniProtKB-KW"/>
</dbReference>
<keyword evidence="4 8" id="KW-0479">Metal-binding</keyword>
<name>A0A9D4ZHE7_ADICA</name>
<evidence type="ECO:0000256" key="7">
    <source>
        <dbReference type="ARBA" id="ARBA00023033"/>
    </source>
</evidence>
<dbReference type="InterPro" id="IPR036396">
    <property type="entry name" value="Cyt_P450_sf"/>
</dbReference>
<evidence type="ECO:0000256" key="8">
    <source>
        <dbReference type="PIRSR" id="PIRSR602401-1"/>
    </source>
</evidence>
<dbReference type="FunFam" id="1.10.630.10:FF:000126">
    <property type="entry name" value="Predicted protein"/>
    <property type="match status" value="1"/>
</dbReference>
<keyword evidence="3 8" id="KW-0349">Heme</keyword>
<dbReference type="InterPro" id="IPR017972">
    <property type="entry name" value="Cyt_P450_CS"/>
</dbReference>
<evidence type="ECO:0000256" key="9">
    <source>
        <dbReference type="RuleBase" id="RU000461"/>
    </source>
</evidence>
<evidence type="ECO:0000313" key="11">
    <source>
        <dbReference type="EMBL" id="KAI5075638.1"/>
    </source>
</evidence>
<feature type="binding site" description="axial binding residue" evidence="8">
    <location>
        <position position="462"/>
    </location>
    <ligand>
        <name>heme</name>
        <dbReference type="ChEBI" id="CHEBI:30413"/>
    </ligand>
    <ligandPart>
        <name>Fe</name>
        <dbReference type="ChEBI" id="CHEBI:18248"/>
    </ligandPart>
</feature>
<keyword evidence="10" id="KW-0472">Membrane</keyword>
<reference evidence="11" key="1">
    <citation type="submission" date="2021-01" db="EMBL/GenBank/DDBJ databases">
        <title>Adiantum capillus-veneris genome.</title>
        <authorList>
            <person name="Fang Y."/>
            <person name="Liao Q."/>
        </authorList>
    </citation>
    <scope>NUCLEOTIDE SEQUENCE</scope>
    <source>
        <strain evidence="11">H3</strain>
        <tissue evidence="11">Leaf</tissue>
    </source>
</reference>
<dbReference type="Proteomes" id="UP000886520">
    <property type="component" value="Chromosome 9"/>
</dbReference>
<evidence type="ECO:0000256" key="4">
    <source>
        <dbReference type="ARBA" id="ARBA00022723"/>
    </source>
</evidence>
<dbReference type="Gene3D" id="1.10.630.10">
    <property type="entry name" value="Cytochrome P450"/>
    <property type="match status" value="1"/>
</dbReference>
<dbReference type="GO" id="GO:0020037">
    <property type="term" value="F:heme binding"/>
    <property type="evidence" value="ECO:0007669"/>
    <property type="project" value="InterPro"/>
</dbReference>
<dbReference type="SUPFAM" id="SSF48264">
    <property type="entry name" value="Cytochrome P450"/>
    <property type="match status" value="1"/>
</dbReference>
<dbReference type="GO" id="GO:0005506">
    <property type="term" value="F:iron ion binding"/>
    <property type="evidence" value="ECO:0007669"/>
    <property type="project" value="InterPro"/>
</dbReference>
<keyword evidence="10" id="KW-1133">Transmembrane helix</keyword>
<dbReference type="GO" id="GO:0016705">
    <property type="term" value="F:oxidoreductase activity, acting on paired donors, with incorporation or reduction of molecular oxygen"/>
    <property type="evidence" value="ECO:0007669"/>
    <property type="project" value="InterPro"/>
</dbReference>
<keyword evidence="12" id="KW-1185">Reference proteome</keyword>
<dbReference type="PRINTS" id="PR00385">
    <property type="entry name" value="P450"/>
</dbReference>
<organism evidence="11 12">
    <name type="scientific">Adiantum capillus-veneris</name>
    <name type="common">Maidenhair fern</name>
    <dbReference type="NCBI Taxonomy" id="13818"/>
    <lineage>
        <taxon>Eukaryota</taxon>
        <taxon>Viridiplantae</taxon>
        <taxon>Streptophyta</taxon>
        <taxon>Embryophyta</taxon>
        <taxon>Tracheophyta</taxon>
        <taxon>Polypodiopsida</taxon>
        <taxon>Polypodiidae</taxon>
        <taxon>Polypodiales</taxon>
        <taxon>Pteridineae</taxon>
        <taxon>Pteridaceae</taxon>
        <taxon>Vittarioideae</taxon>
        <taxon>Adiantum</taxon>
    </lineage>
</organism>
<evidence type="ECO:0000256" key="6">
    <source>
        <dbReference type="ARBA" id="ARBA00023004"/>
    </source>
</evidence>
<keyword evidence="6 8" id="KW-0408">Iron</keyword>
<dbReference type="Pfam" id="PF00067">
    <property type="entry name" value="p450"/>
    <property type="match status" value="1"/>
</dbReference>
<gene>
    <name evidence="11" type="ORF">GOP47_0009714</name>
</gene>
<dbReference type="EMBL" id="JABFUD020000009">
    <property type="protein sequence ID" value="KAI5075638.1"/>
    <property type="molecule type" value="Genomic_DNA"/>
</dbReference>
<evidence type="ECO:0000256" key="3">
    <source>
        <dbReference type="ARBA" id="ARBA00022617"/>
    </source>
</evidence>
<evidence type="ECO:0000256" key="2">
    <source>
        <dbReference type="ARBA" id="ARBA00010617"/>
    </source>
</evidence>
<evidence type="ECO:0000256" key="1">
    <source>
        <dbReference type="ARBA" id="ARBA00001971"/>
    </source>
</evidence>
<keyword evidence="5 9" id="KW-0560">Oxidoreductase</keyword>
<dbReference type="AlphaFoldDB" id="A0A9D4ZHE7"/>
<keyword evidence="10" id="KW-0812">Transmembrane</keyword>
<keyword evidence="7 9" id="KW-0503">Monooxygenase</keyword>